<dbReference type="InterPro" id="IPR036390">
    <property type="entry name" value="WH_DNA-bd_sf"/>
</dbReference>
<evidence type="ECO:0000256" key="1">
    <source>
        <dbReference type="ARBA" id="ARBA00023015"/>
    </source>
</evidence>
<organism evidence="5 6">
    <name type="scientific">Sphingomonas jinjuensis</name>
    <dbReference type="NCBI Taxonomy" id="535907"/>
    <lineage>
        <taxon>Bacteria</taxon>
        <taxon>Pseudomonadati</taxon>
        <taxon>Pseudomonadota</taxon>
        <taxon>Alphaproteobacteria</taxon>
        <taxon>Sphingomonadales</taxon>
        <taxon>Sphingomonadaceae</taxon>
        <taxon>Sphingomonas</taxon>
    </lineage>
</organism>
<feature type="domain" description="HTH arsR-type" evidence="4">
    <location>
        <begin position="1"/>
        <end position="90"/>
    </location>
</feature>
<sequence length="95" mass="10214">MKAMDSVFDALAHPTRRRILELLKRGSMSAGELAERFDVSKPTMSGHFAKLKAAGLVQAESKGTTVVYSLNLSALEEVVMGFMGRLGVGAGEEEQ</sequence>
<gene>
    <name evidence="5" type="ORF">GGQ80_000553</name>
</gene>
<dbReference type="InterPro" id="IPR001845">
    <property type="entry name" value="HTH_ArsR_DNA-bd_dom"/>
</dbReference>
<keyword evidence="2 5" id="KW-0238">DNA-binding</keyword>
<dbReference type="GO" id="GO:0003677">
    <property type="term" value="F:DNA binding"/>
    <property type="evidence" value="ECO:0007669"/>
    <property type="project" value="UniProtKB-KW"/>
</dbReference>
<dbReference type="SUPFAM" id="SSF46785">
    <property type="entry name" value="Winged helix' DNA-binding domain"/>
    <property type="match status" value="1"/>
</dbReference>
<dbReference type="Pfam" id="PF12840">
    <property type="entry name" value="HTH_20"/>
    <property type="match status" value="1"/>
</dbReference>
<keyword evidence="1" id="KW-0805">Transcription regulation</keyword>
<dbReference type="Proteomes" id="UP000529795">
    <property type="component" value="Unassembled WGS sequence"/>
</dbReference>
<evidence type="ECO:0000256" key="3">
    <source>
        <dbReference type="ARBA" id="ARBA00023163"/>
    </source>
</evidence>
<dbReference type="InterPro" id="IPR011991">
    <property type="entry name" value="ArsR-like_HTH"/>
</dbReference>
<dbReference type="EMBL" id="JACIEV010000001">
    <property type="protein sequence ID" value="MBB4152677.1"/>
    <property type="molecule type" value="Genomic_DNA"/>
</dbReference>
<dbReference type="AlphaFoldDB" id="A0A840FAY6"/>
<keyword evidence="6" id="KW-1185">Reference proteome</keyword>
<dbReference type="InterPro" id="IPR051081">
    <property type="entry name" value="HTH_MetalResp_TranReg"/>
</dbReference>
<proteinExistence type="predicted"/>
<dbReference type="PROSITE" id="PS50987">
    <property type="entry name" value="HTH_ARSR_2"/>
    <property type="match status" value="1"/>
</dbReference>
<dbReference type="InterPro" id="IPR036388">
    <property type="entry name" value="WH-like_DNA-bd_sf"/>
</dbReference>
<evidence type="ECO:0000259" key="4">
    <source>
        <dbReference type="PROSITE" id="PS50987"/>
    </source>
</evidence>
<dbReference type="InterPro" id="IPR047796">
    <property type="entry name" value="SdpR-like_repress"/>
</dbReference>
<dbReference type="NCBIfam" id="NF033788">
    <property type="entry name" value="HTH_metalloreg"/>
    <property type="match status" value="1"/>
</dbReference>
<dbReference type="SMART" id="SM00418">
    <property type="entry name" value="HTH_ARSR"/>
    <property type="match status" value="1"/>
</dbReference>
<protein>
    <submittedName>
        <fullName evidence="5">DNA-binding transcriptional ArsR family regulator</fullName>
    </submittedName>
</protein>
<dbReference type="NCBIfam" id="NF033789">
    <property type="entry name" value="repress_SdpR"/>
    <property type="match status" value="1"/>
</dbReference>
<reference evidence="5 6" key="1">
    <citation type="submission" date="2020-08" db="EMBL/GenBank/DDBJ databases">
        <title>Genomic Encyclopedia of Type Strains, Phase IV (KMG-IV): sequencing the most valuable type-strain genomes for metagenomic binning, comparative biology and taxonomic classification.</title>
        <authorList>
            <person name="Goeker M."/>
        </authorList>
    </citation>
    <scope>NUCLEOTIDE SEQUENCE [LARGE SCALE GENOMIC DNA]</scope>
    <source>
        <strain evidence="5 6">YC6723</strain>
    </source>
</reference>
<name>A0A840FAY6_9SPHN</name>
<dbReference type="GO" id="GO:0003700">
    <property type="term" value="F:DNA-binding transcription factor activity"/>
    <property type="evidence" value="ECO:0007669"/>
    <property type="project" value="InterPro"/>
</dbReference>
<keyword evidence="3" id="KW-0804">Transcription</keyword>
<accession>A0A840FAY6</accession>
<dbReference type="PANTHER" id="PTHR33154">
    <property type="entry name" value="TRANSCRIPTIONAL REGULATOR, ARSR FAMILY"/>
    <property type="match status" value="1"/>
</dbReference>
<evidence type="ECO:0000313" key="6">
    <source>
        <dbReference type="Proteomes" id="UP000529795"/>
    </source>
</evidence>
<dbReference type="PRINTS" id="PR00778">
    <property type="entry name" value="HTHARSR"/>
</dbReference>
<comment type="caution">
    <text evidence="5">The sequence shown here is derived from an EMBL/GenBank/DDBJ whole genome shotgun (WGS) entry which is preliminary data.</text>
</comment>
<evidence type="ECO:0000256" key="2">
    <source>
        <dbReference type="ARBA" id="ARBA00023125"/>
    </source>
</evidence>
<dbReference type="PANTHER" id="PTHR33154:SF33">
    <property type="entry name" value="TRANSCRIPTIONAL REPRESSOR SDPR"/>
    <property type="match status" value="1"/>
</dbReference>
<evidence type="ECO:0000313" key="5">
    <source>
        <dbReference type="EMBL" id="MBB4152677.1"/>
    </source>
</evidence>
<dbReference type="CDD" id="cd00090">
    <property type="entry name" value="HTH_ARSR"/>
    <property type="match status" value="1"/>
</dbReference>
<dbReference type="Gene3D" id="1.10.10.10">
    <property type="entry name" value="Winged helix-like DNA-binding domain superfamily/Winged helix DNA-binding domain"/>
    <property type="match status" value="1"/>
</dbReference>